<dbReference type="InterPro" id="IPR001173">
    <property type="entry name" value="Glyco_trans_2-like"/>
</dbReference>
<dbReference type="InterPro" id="IPR050256">
    <property type="entry name" value="Glycosyltransferase_2"/>
</dbReference>
<dbReference type="OrthoDB" id="9807795at2"/>
<sequence>MPPSPLSAATSHRRTSSPSVSVVIPARDSAGLELLLRGLPPVDEVIVVGAGLDLSSRPGAVLVPPTRPGPGNAIACGVRAAHGDIVVTLNGDGSTDPAEIPRFVRSLTAGADVAMGSRYSAGGRDLTGGRLRRWADLLLIWFCNAVLGIRRTDPGFGYAAFWRDAVPSLGLADPAFPHSHAAGSASRAAAVWGDGPEIGALLALRPAARGLRVAEVPSVALPPAHRPADRPRLRHWLRATLRELRRTDRTTWAPPAPTRNFSYPGLGRRAPLNDETGAGRRALDRRAVESLAEGRRTDERLARERTTVRQFTGAKGWSDADRRHPSRRVPPVQPPFHRHDPRNSTPPALPDGHPARLGGPDTQPRSAQTQWRLAPGATQPERREVGARRRRIQGLRQTQPNLKVINGEGTGAKSGRRAQLRAVRKSDG</sequence>
<comment type="caution">
    <text evidence="4">The sequence shown here is derived from an EMBL/GenBank/DDBJ whole genome shotgun (WGS) entry which is preliminary data.</text>
</comment>
<dbReference type="CDD" id="cd04179">
    <property type="entry name" value="DPM_DPG-synthase_like"/>
    <property type="match status" value="1"/>
</dbReference>
<dbReference type="GO" id="GO:0016740">
    <property type="term" value="F:transferase activity"/>
    <property type="evidence" value="ECO:0007669"/>
    <property type="project" value="UniProtKB-KW"/>
</dbReference>
<evidence type="ECO:0000256" key="2">
    <source>
        <dbReference type="SAM" id="MobiDB-lite"/>
    </source>
</evidence>
<name>A0A4R6JZR4_9ACTN</name>
<evidence type="ECO:0000256" key="1">
    <source>
        <dbReference type="ARBA" id="ARBA00006739"/>
    </source>
</evidence>
<reference evidence="4 5" key="1">
    <citation type="submission" date="2019-03" db="EMBL/GenBank/DDBJ databases">
        <title>Sequencing the genomes of 1000 actinobacteria strains.</title>
        <authorList>
            <person name="Klenk H.-P."/>
        </authorList>
    </citation>
    <scope>NUCLEOTIDE SEQUENCE [LARGE SCALE GENOMIC DNA]</scope>
    <source>
        <strain evidence="4 5">DSM 43805</strain>
    </source>
</reference>
<proteinExistence type="inferred from homology"/>
<protein>
    <submittedName>
        <fullName evidence="4">Glycosyl transferase family 2</fullName>
    </submittedName>
</protein>
<dbReference type="AlphaFoldDB" id="A0A4R6JZR4"/>
<feature type="compositionally biased region" description="Basic residues" evidence="2">
    <location>
        <begin position="414"/>
        <end position="428"/>
    </location>
</feature>
<accession>A0A4R6JZR4</accession>
<keyword evidence="4" id="KW-0808">Transferase</keyword>
<dbReference type="SUPFAM" id="SSF53448">
    <property type="entry name" value="Nucleotide-diphospho-sugar transferases"/>
    <property type="match status" value="1"/>
</dbReference>
<evidence type="ECO:0000259" key="3">
    <source>
        <dbReference type="Pfam" id="PF00535"/>
    </source>
</evidence>
<organism evidence="4 5">
    <name type="scientific">Paractinoplanes brasiliensis</name>
    <dbReference type="NCBI Taxonomy" id="52695"/>
    <lineage>
        <taxon>Bacteria</taxon>
        <taxon>Bacillati</taxon>
        <taxon>Actinomycetota</taxon>
        <taxon>Actinomycetes</taxon>
        <taxon>Micromonosporales</taxon>
        <taxon>Micromonosporaceae</taxon>
        <taxon>Paractinoplanes</taxon>
    </lineage>
</organism>
<comment type="similarity">
    <text evidence="1">Belongs to the glycosyltransferase 2 family.</text>
</comment>
<evidence type="ECO:0000313" key="4">
    <source>
        <dbReference type="EMBL" id="TDO41422.1"/>
    </source>
</evidence>
<feature type="region of interest" description="Disordered" evidence="2">
    <location>
        <begin position="1"/>
        <end position="20"/>
    </location>
</feature>
<gene>
    <name evidence="4" type="ORF">C8E87_5154</name>
</gene>
<feature type="region of interest" description="Disordered" evidence="2">
    <location>
        <begin position="250"/>
        <end position="428"/>
    </location>
</feature>
<dbReference type="EMBL" id="SNWR01000001">
    <property type="protein sequence ID" value="TDO41422.1"/>
    <property type="molecule type" value="Genomic_DNA"/>
</dbReference>
<dbReference type="InterPro" id="IPR029044">
    <property type="entry name" value="Nucleotide-diphossugar_trans"/>
</dbReference>
<dbReference type="PANTHER" id="PTHR48090:SF7">
    <property type="entry name" value="RFBJ PROTEIN"/>
    <property type="match status" value="1"/>
</dbReference>
<feature type="compositionally biased region" description="Basic and acidic residues" evidence="2">
    <location>
        <begin position="277"/>
        <end position="307"/>
    </location>
</feature>
<keyword evidence="5" id="KW-1185">Reference proteome</keyword>
<dbReference type="Proteomes" id="UP000294901">
    <property type="component" value="Unassembled WGS sequence"/>
</dbReference>
<feature type="domain" description="Glycosyltransferase 2-like" evidence="3">
    <location>
        <begin position="63"/>
        <end position="137"/>
    </location>
</feature>
<evidence type="ECO:0000313" key="5">
    <source>
        <dbReference type="Proteomes" id="UP000294901"/>
    </source>
</evidence>
<dbReference type="Pfam" id="PF00535">
    <property type="entry name" value="Glycos_transf_2"/>
    <property type="match status" value="1"/>
</dbReference>
<dbReference type="PANTHER" id="PTHR48090">
    <property type="entry name" value="UNDECAPRENYL-PHOSPHATE 4-DEOXY-4-FORMAMIDO-L-ARABINOSE TRANSFERASE-RELATED"/>
    <property type="match status" value="1"/>
</dbReference>
<dbReference type="Gene3D" id="3.90.550.10">
    <property type="entry name" value="Spore Coat Polysaccharide Biosynthesis Protein SpsA, Chain A"/>
    <property type="match status" value="1"/>
</dbReference>